<dbReference type="InterPro" id="IPR001360">
    <property type="entry name" value="Glyco_hydro_1"/>
</dbReference>
<comment type="similarity">
    <text evidence="12">Belongs to the glycosyl hydrolase 1 family. Klotho subfamily.</text>
</comment>
<dbReference type="GO" id="GO:0004336">
    <property type="term" value="F:galactosylceramidase activity"/>
    <property type="evidence" value="ECO:0007669"/>
    <property type="project" value="UniProtKB-EC"/>
</dbReference>
<dbReference type="Gene3D" id="3.20.20.80">
    <property type="entry name" value="Glycosidases"/>
    <property type="match status" value="1"/>
</dbReference>
<evidence type="ECO:0000256" key="17">
    <source>
        <dbReference type="SAM" id="SignalP"/>
    </source>
</evidence>
<evidence type="ECO:0000256" key="3">
    <source>
        <dbReference type="ARBA" id="ARBA00012744"/>
    </source>
</evidence>
<dbReference type="PROSITE" id="PS00653">
    <property type="entry name" value="GLYCOSYL_HYDROL_F1_2"/>
    <property type="match status" value="1"/>
</dbReference>
<evidence type="ECO:0000256" key="1">
    <source>
        <dbReference type="ARBA" id="ARBA00000448"/>
    </source>
</evidence>
<proteinExistence type="inferred from homology"/>
<comment type="catalytic activity">
    <reaction evidence="11">
        <text>beta-D-glucosyl-(1&lt;-&gt;1)-sphing-4-enine + H2O = sphing-4-enine + D-glucose</text>
        <dbReference type="Rhea" id="RHEA:59288"/>
        <dbReference type="ChEBI" id="CHEBI:4167"/>
        <dbReference type="ChEBI" id="CHEBI:15377"/>
        <dbReference type="ChEBI" id="CHEBI:57756"/>
        <dbReference type="ChEBI" id="CHEBI:83992"/>
    </reaction>
    <physiologicalReaction direction="left-to-right" evidence="11">
        <dbReference type="Rhea" id="RHEA:59289"/>
    </physiologicalReaction>
</comment>
<feature type="signal peptide" evidence="17">
    <location>
        <begin position="1"/>
        <end position="16"/>
    </location>
</feature>
<sequence>MKLLLVLSLLAVGTYGFAVKQQRSFPSNFLFGCATAAYQIEGAWDEDGKGESIWDHLTHNKPYYIADQSNGDIAGDSYHKYKRDVEIMRELGLDAYRLSLSWPRILPTGFANEVNPAAIDYYNNLINEMLKYNIVPMVTLYHWDLPQKLQELGGFTNPLFPEWFEEYARVVFESFGDRVKHWITFNEPREVCELGYGDIDKAPALNSSAVGTYLCAKHLVLAHANAYHMYSNDFKPTQGGTCGITIHVDWFAPLTDSAEDELAAEVRRQGFFALYADPIFSADGGFPKELSQRIAQKSAQQGFSKSRLPEFTDEEKAWVHGASDFFGMNHYTSNLISATGNKDFPALPSLKDDMDVGTVMASEWLPSASDWLKMAPKSLYNALVDINRRYNSPIIFITENGWSTTSDVGLMDDERIAYYRAALEDVLDAMDEGVNVKGYMAWSLIDNFEWMRGYSELFGLYHVDFEDPERTRTAKKSAFVYKHIVKNRYIDYDYEPESMTMTIDEGH</sequence>
<evidence type="ECO:0000256" key="7">
    <source>
        <dbReference type="ARBA" id="ARBA00048813"/>
    </source>
</evidence>
<comment type="catalytic activity">
    <reaction evidence="8">
        <text>beta-D-galactosyl-(1&lt;-&gt;1')-N-octadecanoylsphing-4-enine + H2O = N-octadecanoylsphing-4-enine + D-galactose</text>
        <dbReference type="Rhea" id="RHEA:59292"/>
        <dbReference type="ChEBI" id="CHEBI:4139"/>
        <dbReference type="ChEBI" id="CHEBI:15377"/>
        <dbReference type="ChEBI" id="CHEBI:72961"/>
        <dbReference type="ChEBI" id="CHEBI:84720"/>
    </reaction>
    <physiologicalReaction direction="left-to-right" evidence="8">
        <dbReference type="Rhea" id="RHEA:59293"/>
    </physiologicalReaction>
</comment>
<keyword evidence="17" id="KW-0732">Signal</keyword>
<dbReference type="PANTHER" id="PTHR10353">
    <property type="entry name" value="GLYCOSYL HYDROLASE"/>
    <property type="match status" value="1"/>
</dbReference>
<evidence type="ECO:0000256" key="12">
    <source>
        <dbReference type="ARBA" id="ARBA00060858"/>
    </source>
</evidence>
<evidence type="ECO:0000256" key="11">
    <source>
        <dbReference type="ARBA" id="ARBA00052085"/>
    </source>
</evidence>
<reference evidence="18 19" key="1">
    <citation type="submission" date="2020-04" db="EMBL/GenBank/DDBJ databases">
        <authorList>
            <person name="Wallbank WR R."/>
            <person name="Pardo Diaz C."/>
            <person name="Kozak K."/>
            <person name="Martin S."/>
            <person name="Jiggins C."/>
            <person name="Moest M."/>
            <person name="Warren A I."/>
            <person name="Byers J.R.P. K."/>
            <person name="Montejo-Kovacevich G."/>
            <person name="Yen C E."/>
        </authorList>
    </citation>
    <scope>NUCLEOTIDE SEQUENCE [LARGE SCALE GENOMIC DNA]</scope>
</reference>
<evidence type="ECO:0000256" key="10">
    <source>
        <dbReference type="ARBA" id="ARBA00051666"/>
    </source>
</evidence>
<evidence type="ECO:0000256" key="13">
    <source>
        <dbReference type="ARBA" id="ARBA00068094"/>
    </source>
</evidence>
<evidence type="ECO:0000256" key="4">
    <source>
        <dbReference type="ARBA" id="ARBA00022801"/>
    </source>
</evidence>
<dbReference type="OrthoDB" id="65569at2759"/>
<evidence type="ECO:0000256" key="2">
    <source>
        <dbReference type="ARBA" id="ARBA00012657"/>
    </source>
</evidence>
<evidence type="ECO:0000256" key="15">
    <source>
        <dbReference type="ARBA" id="ARBA00081896"/>
    </source>
</evidence>
<keyword evidence="4" id="KW-0378">Hydrolase</keyword>
<feature type="chain" id="PRO_5035913106" description="Cytosolic beta-glucosidase" evidence="17">
    <location>
        <begin position="17"/>
        <end position="507"/>
    </location>
</feature>
<evidence type="ECO:0000256" key="16">
    <source>
        <dbReference type="ARBA" id="ARBA00083229"/>
    </source>
</evidence>
<protein>
    <recommendedName>
        <fullName evidence="13">Cytosolic beta-glucosidase</fullName>
        <ecNumber evidence="3">3.2.1.21</ecNumber>
        <ecNumber evidence="2">3.2.1.46</ecNumber>
    </recommendedName>
    <alternativeName>
        <fullName evidence="14">Cytosolic galactosylceramidase</fullName>
    </alternativeName>
    <alternativeName>
        <fullName evidence="16">Cytosolic glucosylceramidase</fullName>
    </alternativeName>
    <alternativeName>
        <fullName evidence="15">Cytosolic glycosylceramidase</fullName>
    </alternativeName>
</protein>
<gene>
    <name evidence="18" type="ORF">APLA_LOCUS16536</name>
</gene>
<comment type="catalytic activity">
    <reaction evidence="10">
        <text>beta-D-glucosyl-(1&lt;-&gt;1)-N-octadecanoylsphing-4-enine + H2O = N-octadecanoylsphing-4-enine + D-glucose</text>
        <dbReference type="Rhea" id="RHEA:59284"/>
        <dbReference type="ChEBI" id="CHEBI:4167"/>
        <dbReference type="ChEBI" id="CHEBI:15377"/>
        <dbReference type="ChEBI" id="CHEBI:72961"/>
        <dbReference type="ChEBI" id="CHEBI:84719"/>
    </reaction>
    <physiologicalReaction direction="left-to-right" evidence="10">
        <dbReference type="Rhea" id="RHEA:59285"/>
    </physiologicalReaction>
</comment>
<dbReference type="EC" id="3.2.1.46" evidence="2"/>
<keyword evidence="5" id="KW-0326">Glycosidase</keyword>
<dbReference type="Proteomes" id="UP000494106">
    <property type="component" value="Unassembled WGS sequence"/>
</dbReference>
<evidence type="ECO:0000313" key="19">
    <source>
        <dbReference type="Proteomes" id="UP000494106"/>
    </source>
</evidence>
<dbReference type="GO" id="GO:0008422">
    <property type="term" value="F:beta-glucosidase activity"/>
    <property type="evidence" value="ECO:0007669"/>
    <property type="project" value="UniProtKB-EC"/>
</dbReference>
<dbReference type="AlphaFoldDB" id="A0A8S1B743"/>
<evidence type="ECO:0000256" key="5">
    <source>
        <dbReference type="ARBA" id="ARBA00023295"/>
    </source>
</evidence>
<dbReference type="InterPro" id="IPR017853">
    <property type="entry name" value="GH"/>
</dbReference>
<evidence type="ECO:0000256" key="6">
    <source>
        <dbReference type="ARBA" id="ARBA00033698"/>
    </source>
</evidence>
<dbReference type="InterPro" id="IPR033132">
    <property type="entry name" value="GH_1_N_CS"/>
</dbReference>
<dbReference type="Pfam" id="PF00232">
    <property type="entry name" value="Glyco_hydro_1"/>
    <property type="match status" value="1"/>
</dbReference>
<evidence type="ECO:0000256" key="9">
    <source>
        <dbReference type="ARBA" id="ARBA00051414"/>
    </source>
</evidence>
<evidence type="ECO:0000256" key="14">
    <source>
        <dbReference type="ARBA" id="ARBA00079026"/>
    </source>
</evidence>
<dbReference type="FunFam" id="3.20.20.80:FF:000011">
    <property type="entry name" value="Cytosolic beta-glucosidase"/>
    <property type="match status" value="1"/>
</dbReference>
<accession>A0A8S1B743</accession>
<dbReference type="SUPFAM" id="SSF51445">
    <property type="entry name" value="(Trans)glycosidases"/>
    <property type="match status" value="1"/>
</dbReference>
<dbReference type="GO" id="GO:0016052">
    <property type="term" value="P:carbohydrate catabolic process"/>
    <property type="evidence" value="ECO:0007669"/>
    <property type="project" value="UniProtKB-ARBA"/>
</dbReference>
<dbReference type="EMBL" id="CADEBC010000598">
    <property type="protein sequence ID" value="CAB3258485.1"/>
    <property type="molecule type" value="Genomic_DNA"/>
</dbReference>
<dbReference type="PANTHER" id="PTHR10353:SF36">
    <property type="entry name" value="LP05116P"/>
    <property type="match status" value="1"/>
</dbReference>
<evidence type="ECO:0000256" key="8">
    <source>
        <dbReference type="ARBA" id="ARBA00050809"/>
    </source>
</evidence>
<comment type="caution">
    <text evidence="18">The sequence shown here is derived from an EMBL/GenBank/DDBJ whole genome shotgun (WGS) entry which is preliminary data.</text>
</comment>
<dbReference type="PRINTS" id="PR00131">
    <property type="entry name" value="GLHYDRLASE1"/>
</dbReference>
<comment type="catalytic activity">
    <reaction evidence="7">
        <text>beta-D-galactosyl-(1&lt;-&gt;1)-sphing-4-enine + H2O = sphing-4-enine + D-galactose</text>
        <dbReference type="Rhea" id="RHEA:43908"/>
        <dbReference type="ChEBI" id="CHEBI:4139"/>
        <dbReference type="ChEBI" id="CHEBI:15377"/>
        <dbReference type="ChEBI" id="CHEBI:57756"/>
        <dbReference type="ChEBI" id="CHEBI:57934"/>
    </reaction>
    <physiologicalReaction direction="left-to-right" evidence="7">
        <dbReference type="Rhea" id="RHEA:43909"/>
    </physiologicalReaction>
</comment>
<keyword evidence="19" id="KW-1185">Reference proteome</keyword>
<comment type="catalytic activity">
    <reaction evidence="9">
        <text>a beta-D-xylosyl-(1&lt;-&gt;1')-N-acylsphing-4-enine + cholesterol = cholesteryl 3-beta-D-xyloside + an N-acylsphing-4-enine</text>
        <dbReference type="Rhea" id="RHEA:70239"/>
        <dbReference type="ChEBI" id="CHEBI:16113"/>
        <dbReference type="ChEBI" id="CHEBI:52639"/>
        <dbReference type="ChEBI" id="CHEBI:189067"/>
        <dbReference type="ChEBI" id="CHEBI:189068"/>
    </reaction>
    <physiologicalReaction direction="left-to-right" evidence="9">
        <dbReference type="Rhea" id="RHEA:70240"/>
    </physiologicalReaction>
    <physiologicalReaction direction="right-to-left" evidence="9">
        <dbReference type="Rhea" id="RHEA:70241"/>
    </physiologicalReaction>
</comment>
<organism evidence="18 19">
    <name type="scientific">Arctia plantaginis</name>
    <name type="common">Wood tiger moth</name>
    <name type="synonym">Phalaena plantaginis</name>
    <dbReference type="NCBI Taxonomy" id="874455"/>
    <lineage>
        <taxon>Eukaryota</taxon>
        <taxon>Metazoa</taxon>
        <taxon>Ecdysozoa</taxon>
        <taxon>Arthropoda</taxon>
        <taxon>Hexapoda</taxon>
        <taxon>Insecta</taxon>
        <taxon>Pterygota</taxon>
        <taxon>Neoptera</taxon>
        <taxon>Endopterygota</taxon>
        <taxon>Lepidoptera</taxon>
        <taxon>Glossata</taxon>
        <taxon>Ditrysia</taxon>
        <taxon>Noctuoidea</taxon>
        <taxon>Erebidae</taxon>
        <taxon>Arctiinae</taxon>
        <taxon>Arctia</taxon>
    </lineage>
</organism>
<comment type="catalytic activity">
    <reaction evidence="1">
        <text>Hydrolysis of terminal, non-reducing beta-D-glucosyl residues with release of beta-D-glucose.</text>
        <dbReference type="EC" id="3.2.1.21"/>
    </reaction>
</comment>
<evidence type="ECO:0000313" key="18">
    <source>
        <dbReference type="EMBL" id="CAB3258485.1"/>
    </source>
</evidence>
<comment type="catalytic activity">
    <reaction evidence="6">
        <text>a beta-D-galactosyl-(1&lt;-&gt;1')-N-acylsphing-4-enine + H2O = an N-acylsphing-4-enine + D-galactose</text>
        <dbReference type="Rhea" id="RHEA:14297"/>
        <dbReference type="ChEBI" id="CHEBI:4139"/>
        <dbReference type="ChEBI" id="CHEBI:15377"/>
        <dbReference type="ChEBI" id="CHEBI:18390"/>
        <dbReference type="ChEBI" id="CHEBI:52639"/>
        <dbReference type="EC" id="3.2.1.46"/>
    </reaction>
    <physiologicalReaction direction="left-to-right" evidence="6">
        <dbReference type="Rhea" id="RHEA:14298"/>
    </physiologicalReaction>
</comment>
<name>A0A8S1B743_ARCPL</name>
<dbReference type="EC" id="3.2.1.21" evidence="3"/>